<keyword evidence="4" id="KW-1185">Reference proteome</keyword>
<dbReference type="Proteomes" id="UP000298663">
    <property type="component" value="Unassembled WGS sequence"/>
</dbReference>
<reference evidence="3 4" key="1">
    <citation type="journal article" date="2015" name="Genome Biol.">
        <title>Comparative genomics of Steinernema reveals deeply conserved gene regulatory networks.</title>
        <authorList>
            <person name="Dillman A.R."/>
            <person name="Macchietto M."/>
            <person name="Porter C.F."/>
            <person name="Rogers A."/>
            <person name="Williams B."/>
            <person name="Antoshechkin I."/>
            <person name="Lee M.M."/>
            <person name="Goodwin Z."/>
            <person name="Lu X."/>
            <person name="Lewis E.E."/>
            <person name="Goodrich-Blair H."/>
            <person name="Stock S.P."/>
            <person name="Adams B.J."/>
            <person name="Sternberg P.W."/>
            <person name="Mortazavi A."/>
        </authorList>
    </citation>
    <scope>NUCLEOTIDE SEQUENCE [LARGE SCALE GENOMIC DNA]</scope>
    <source>
        <strain evidence="3 4">ALL</strain>
    </source>
</reference>
<evidence type="ECO:0000313" key="3">
    <source>
        <dbReference type="EMBL" id="TKR58736.1"/>
    </source>
</evidence>
<evidence type="ECO:0000256" key="1">
    <source>
        <dbReference type="ARBA" id="ARBA00023125"/>
    </source>
</evidence>
<dbReference type="Gene3D" id="2.40.290.10">
    <property type="match status" value="1"/>
</dbReference>
<evidence type="ECO:0000259" key="2">
    <source>
        <dbReference type="Pfam" id="PF02735"/>
    </source>
</evidence>
<accession>A0A4U5LRV5</accession>
<dbReference type="SUPFAM" id="SSF100939">
    <property type="entry name" value="SPOC domain-like"/>
    <property type="match status" value="1"/>
</dbReference>
<sequence>MTLTCPFNPRDYSCFVNLVTAMVPKEDSDSEPMAAIVRFKSAVNAKNRLAALIPEVPNDSDDLRRPNECPKLIMVTLPFYQDYRAYCFPSLDDVQIKDSQATAMSLLVSEMTLRDHEDYKPEMIPNPKVQKTFKNLIRLYKDDPLEADVVDHEAENKELLKRLLLKKSVLERCEPIFASLKIEFPLKGHEDKVQVPLPAKTEFKGGRKAVEAEVYPDAQYGPLRGFKFESLDVYTKLLEGLKPLEGRMAVADTMKCIKDLIYKKMAEAEEAADLSRDPVEWAKPLAAAMEFFRFSQMYGATAYYDEFSAKLSLNTGRKQDFAKKLLEKQAELLAP</sequence>
<dbReference type="PANTHER" id="PTHR12604:SF4">
    <property type="entry name" value="X-RAY REPAIR CROSS-COMPLEMENTING PROTEIN 5"/>
    <property type="match status" value="1"/>
</dbReference>
<dbReference type="GO" id="GO:0006303">
    <property type="term" value="P:double-strand break repair via nonhomologous end joining"/>
    <property type="evidence" value="ECO:0007669"/>
    <property type="project" value="TreeGrafter"/>
</dbReference>
<dbReference type="PANTHER" id="PTHR12604">
    <property type="entry name" value="KU AUTOANTIGEN DNA HELICASE"/>
    <property type="match status" value="1"/>
</dbReference>
<dbReference type="GO" id="GO:0000723">
    <property type="term" value="P:telomere maintenance"/>
    <property type="evidence" value="ECO:0007669"/>
    <property type="project" value="TreeGrafter"/>
</dbReference>
<dbReference type="GO" id="GO:0042162">
    <property type="term" value="F:telomeric DNA binding"/>
    <property type="evidence" value="ECO:0007669"/>
    <property type="project" value="TreeGrafter"/>
</dbReference>
<feature type="domain" description="Ku" evidence="2">
    <location>
        <begin position="32"/>
        <end position="98"/>
    </location>
</feature>
<dbReference type="InterPro" id="IPR006164">
    <property type="entry name" value="DNA_bd_Ku70/Ku80"/>
</dbReference>
<protein>
    <recommendedName>
        <fullName evidence="2">Ku domain-containing protein</fullName>
    </recommendedName>
</protein>
<dbReference type="GO" id="GO:0043564">
    <property type="term" value="C:Ku70:Ku80 complex"/>
    <property type="evidence" value="ECO:0007669"/>
    <property type="project" value="TreeGrafter"/>
</dbReference>
<reference evidence="3 4" key="2">
    <citation type="journal article" date="2019" name="G3 (Bethesda)">
        <title>Hybrid Assembly of the Genome of the Entomopathogenic Nematode Steinernema carpocapsae Identifies the X-Chromosome.</title>
        <authorList>
            <person name="Serra L."/>
            <person name="Macchietto M."/>
            <person name="Macias-Munoz A."/>
            <person name="McGill C.J."/>
            <person name="Rodriguez I.M."/>
            <person name="Rodriguez B."/>
            <person name="Murad R."/>
            <person name="Mortazavi A."/>
        </authorList>
    </citation>
    <scope>NUCLEOTIDE SEQUENCE [LARGE SCALE GENOMIC DNA]</scope>
    <source>
        <strain evidence="3 4">ALL</strain>
    </source>
</reference>
<comment type="caution">
    <text evidence="3">The sequence shown here is derived from an EMBL/GenBank/DDBJ whole genome shotgun (WGS) entry which is preliminary data.</text>
</comment>
<gene>
    <name evidence="3" type="ORF">L596_030145</name>
</gene>
<dbReference type="AlphaFoldDB" id="A0A4U5LRV5"/>
<name>A0A4U5LRV5_STECR</name>
<dbReference type="GO" id="GO:0003690">
    <property type="term" value="F:double-stranded DNA binding"/>
    <property type="evidence" value="ECO:0007669"/>
    <property type="project" value="TreeGrafter"/>
</dbReference>
<dbReference type="Pfam" id="PF02735">
    <property type="entry name" value="Ku"/>
    <property type="match status" value="1"/>
</dbReference>
<keyword evidence="1" id="KW-0238">DNA-binding</keyword>
<dbReference type="InterPro" id="IPR016194">
    <property type="entry name" value="SPOC-like_C_dom_sf"/>
</dbReference>
<proteinExistence type="predicted"/>
<dbReference type="EMBL" id="AZBU02000013">
    <property type="protein sequence ID" value="TKR58736.1"/>
    <property type="molecule type" value="Genomic_DNA"/>
</dbReference>
<evidence type="ECO:0000313" key="4">
    <source>
        <dbReference type="Proteomes" id="UP000298663"/>
    </source>
</evidence>
<organism evidence="3 4">
    <name type="scientific">Steinernema carpocapsae</name>
    <name type="common">Entomopathogenic nematode</name>
    <dbReference type="NCBI Taxonomy" id="34508"/>
    <lineage>
        <taxon>Eukaryota</taxon>
        <taxon>Metazoa</taxon>
        <taxon>Ecdysozoa</taxon>
        <taxon>Nematoda</taxon>
        <taxon>Chromadorea</taxon>
        <taxon>Rhabditida</taxon>
        <taxon>Tylenchina</taxon>
        <taxon>Panagrolaimomorpha</taxon>
        <taxon>Strongyloidoidea</taxon>
        <taxon>Steinernematidae</taxon>
        <taxon>Steinernema</taxon>
    </lineage>
</organism>